<keyword evidence="4" id="KW-0808">Transferase</keyword>
<keyword evidence="6" id="KW-0547">Nucleotide-binding</keyword>
<proteinExistence type="inferred from homology"/>
<evidence type="ECO:0000256" key="7">
    <source>
        <dbReference type="ARBA" id="ARBA00022777"/>
    </source>
</evidence>
<dbReference type="GO" id="GO:0005524">
    <property type="term" value="F:ATP binding"/>
    <property type="evidence" value="ECO:0007669"/>
    <property type="project" value="UniProtKB-KW"/>
</dbReference>
<feature type="domain" description="Pyruvate kinase barrel" evidence="13">
    <location>
        <begin position="4"/>
        <end position="72"/>
    </location>
</feature>
<evidence type="ECO:0000256" key="6">
    <source>
        <dbReference type="ARBA" id="ARBA00022741"/>
    </source>
</evidence>
<feature type="compositionally biased region" description="Basic and acidic residues" evidence="12">
    <location>
        <begin position="70"/>
        <end position="83"/>
    </location>
</feature>
<evidence type="ECO:0000256" key="10">
    <source>
        <dbReference type="ARBA" id="ARBA00023152"/>
    </source>
</evidence>
<evidence type="ECO:0000256" key="11">
    <source>
        <dbReference type="ARBA" id="ARBA00023317"/>
    </source>
</evidence>
<organism evidence="14 15">
    <name type="scientific">Candidatus Campbellbacteria bacterium CG22_combo_CG10-13_8_21_14_all_36_13</name>
    <dbReference type="NCBI Taxonomy" id="1974529"/>
    <lineage>
        <taxon>Bacteria</taxon>
        <taxon>Candidatus Campbelliibacteriota</taxon>
    </lineage>
</organism>
<evidence type="ECO:0000256" key="5">
    <source>
        <dbReference type="ARBA" id="ARBA00022723"/>
    </source>
</evidence>
<evidence type="ECO:0000313" key="14">
    <source>
        <dbReference type="EMBL" id="PIP87200.1"/>
    </source>
</evidence>
<sequence>MSSETQIVATIGPASRDKDVLAKMIESGMDLARINFSWGTHNEHKNSIELIRSIAKEKGIRIPIIQDLSGPRDSDESGHRFDTKSSSVITEKDLDDLDFGVSMNVEYVALSFVGSPGDVDDLRSLIIKRGGNAKIIAKIERQIAVDGAEEIIKSSDAVMIARGDLGNEIPLEQIPFVQEKLISIANKYKKPVIVATGMMTSMLNSDSPSRADITDVVIAVLENADAVMLSEETATGDFPVETVSFMEKALREAELRKEKTGLNLF</sequence>
<dbReference type="EMBL" id="PCTT01000018">
    <property type="protein sequence ID" value="PIP87200.1"/>
    <property type="molecule type" value="Genomic_DNA"/>
</dbReference>
<feature type="region of interest" description="Disordered" evidence="12">
    <location>
        <begin position="66"/>
        <end position="85"/>
    </location>
</feature>
<evidence type="ECO:0000256" key="2">
    <source>
        <dbReference type="ARBA" id="ARBA00008663"/>
    </source>
</evidence>
<dbReference type="Gene3D" id="3.20.20.60">
    <property type="entry name" value="Phosphoenolpyruvate-binding domains"/>
    <property type="match status" value="2"/>
</dbReference>
<keyword evidence="9" id="KW-0460">Magnesium</keyword>
<dbReference type="AlphaFoldDB" id="A0A2H0E049"/>
<dbReference type="GO" id="GO:0004743">
    <property type="term" value="F:pyruvate kinase activity"/>
    <property type="evidence" value="ECO:0007669"/>
    <property type="project" value="UniProtKB-EC"/>
</dbReference>
<comment type="similarity">
    <text evidence="2">Belongs to the pyruvate kinase family.</text>
</comment>
<keyword evidence="10" id="KW-0324">Glycolysis</keyword>
<gene>
    <name evidence="14" type="ORF">COW81_01435</name>
</gene>
<keyword evidence="8" id="KW-0067">ATP-binding</keyword>
<comment type="caution">
    <text evidence="14">The sequence shown here is derived from an EMBL/GenBank/DDBJ whole genome shotgun (WGS) entry which is preliminary data.</text>
</comment>
<evidence type="ECO:0000256" key="9">
    <source>
        <dbReference type="ARBA" id="ARBA00022842"/>
    </source>
</evidence>
<dbReference type="InterPro" id="IPR015793">
    <property type="entry name" value="Pyrv_Knase_brl"/>
</dbReference>
<dbReference type="InterPro" id="IPR015813">
    <property type="entry name" value="Pyrv/PenolPyrv_kinase-like_dom"/>
</dbReference>
<dbReference type="SUPFAM" id="SSF51621">
    <property type="entry name" value="Phosphoenolpyruvate/pyruvate domain"/>
    <property type="match status" value="1"/>
</dbReference>
<name>A0A2H0E049_9BACT</name>
<dbReference type="EC" id="2.7.1.40" evidence="3"/>
<dbReference type="UniPathway" id="UPA00109">
    <property type="reaction ID" value="UER00188"/>
</dbReference>
<keyword evidence="7" id="KW-0418">Kinase</keyword>
<evidence type="ECO:0000256" key="1">
    <source>
        <dbReference type="ARBA" id="ARBA00004997"/>
    </source>
</evidence>
<evidence type="ECO:0000259" key="13">
    <source>
        <dbReference type="Pfam" id="PF00224"/>
    </source>
</evidence>
<reference evidence="14 15" key="1">
    <citation type="submission" date="2017-09" db="EMBL/GenBank/DDBJ databases">
        <title>Depth-based differentiation of microbial function through sediment-hosted aquifers and enrichment of novel symbionts in the deep terrestrial subsurface.</title>
        <authorList>
            <person name="Probst A.J."/>
            <person name="Ladd B."/>
            <person name="Jarett J.K."/>
            <person name="Geller-Mcgrath D.E."/>
            <person name="Sieber C.M."/>
            <person name="Emerson J.B."/>
            <person name="Anantharaman K."/>
            <person name="Thomas B.C."/>
            <person name="Malmstrom R."/>
            <person name="Stieglmeier M."/>
            <person name="Klingl A."/>
            <person name="Woyke T."/>
            <person name="Ryan C.M."/>
            <person name="Banfield J.F."/>
        </authorList>
    </citation>
    <scope>NUCLEOTIDE SEQUENCE [LARGE SCALE GENOMIC DNA]</scope>
    <source>
        <strain evidence="14">CG22_combo_CG10-13_8_21_14_all_36_13</strain>
    </source>
</reference>
<accession>A0A2H0E049</accession>
<dbReference type="GO" id="GO:0030955">
    <property type="term" value="F:potassium ion binding"/>
    <property type="evidence" value="ECO:0007669"/>
    <property type="project" value="InterPro"/>
</dbReference>
<dbReference type="PANTHER" id="PTHR11817">
    <property type="entry name" value="PYRUVATE KINASE"/>
    <property type="match status" value="1"/>
</dbReference>
<dbReference type="GO" id="GO:0000287">
    <property type="term" value="F:magnesium ion binding"/>
    <property type="evidence" value="ECO:0007669"/>
    <property type="project" value="InterPro"/>
</dbReference>
<dbReference type="GO" id="GO:0016301">
    <property type="term" value="F:kinase activity"/>
    <property type="evidence" value="ECO:0007669"/>
    <property type="project" value="UniProtKB-KW"/>
</dbReference>
<dbReference type="InterPro" id="IPR040442">
    <property type="entry name" value="Pyrv_kinase-like_dom_sf"/>
</dbReference>
<keyword evidence="11" id="KW-0670">Pyruvate</keyword>
<dbReference type="Proteomes" id="UP000231143">
    <property type="component" value="Unassembled WGS sequence"/>
</dbReference>
<evidence type="ECO:0000256" key="4">
    <source>
        <dbReference type="ARBA" id="ARBA00022679"/>
    </source>
</evidence>
<protein>
    <recommendedName>
        <fullName evidence="3">pyruvate kinase</fullName>
        <ecNumber evidence="3">2.7.1.40</ecNumber>
    </recommendedName>
</protein>
<feature type="domain" description="Pyruvate kinase barrel" evidence="13">
    <location>
        <begin position="88"/>
        <end position="243"/>
    </location>
</feature>
<evidence type="ECO:0000256" key="8">
    <source>
        <dbReference type="ARBA" id="ARBA00022840"/>
    </source>
</evidence>
<dbReference type="InterPro" id="IPR001697">
    <property type="entry name" value="Pyr_Knase"/>
</dbReference>
<evidence type="ECO:0000256" key="3">
    <source>
        <dbReference type="ARBA" id="ARBA00012142"/>
    </source>
</evidence>
<evidence type="ECO:0000313" key="15">
    <source>
        <dbReference type="Proteomes" id="UP000231143"/>
    </source>
</evidence>
<evidence type="ECO:0000256" key="12">
    <source>
        <dbReference type="SAM" id="MobiDB-lite"/>
    </source>
</evidence>
<keyword evidence="5" id="KW-0479">Metal-binding</keyword>
<comment type="pathway">
    <text evidence="1">Carbohydrate degradation; glycolysis; pyruvate from D-glyceraldehyde 3-phosphate: step 5/5.</text>
</comment>
<dbReference type="Pfam" id="PF00224">
    <property type="entry name" value="PK"/>
    <property type="match status" value="2"/>
</dbReference>
<dbReference type="FunFam" id="3.20.20.60:FF:000001">
    <property type="entry name" value="Pyruvate kinase"/>
    <property type="match status" value="1"/>
</dbReference>